<dbReference type="SUPFAM" id="SSF51206">
    <property type="entry name" value="cAMP-binding domain-like"/>
    <property type="match status" value="2"/>
</dbReference>
<dbReference type="PROSITE" id="PS50042">
    <property type="entry name" value="CNMP_BINDING_3"/>
    <property type="match status" value="1"/>
</dbReference>
<comment type="caution">
    <text evidence="3">The sequence shown here is derived from an EMBL/GenBank/DDBJ whole genome shotgun (WGS) entry which is preliminary data.</text>
</comment>
<feature type="region of interest" description="Disordered" evidence="1">
    <location>
        <begin position="45"/>
        <end position="74"/>
    </location>
</feature>
<dbReference type="InterPro" id="IPR018490">
    <property type="entry name" value="cNMP-bd_dom_sf"/>
</dbReference>
<evidence type="ECO:0000313" key="4">
    <source>
        <dbReference type="Proteomes" id="UP000037460"/>
    </source>
</evidence>
<evidence type="ECO:0000313" key="3">
    <source>
        <dbReference type="EMBL" id="KOO35934.1"/>
    </source>
</evidence>
<reference evidence="4" key="1">
    <citation type="journal article" date="2015" name="PLoS Genet.">
        <title>Genome Sequence and Transcriptome Analyses of Chrysochromulina tobin: Metabolic Tools for Enhanced Algal Fitness in the Prominent Order Prymnesiales (Haptophyceae).</title>
        <authorList>
            <person name="Hovde B.T."/>
            <person name="Deodato C.R."/>
            <person name="Hunsperger H.M."/>
            <person name="Ryken S.A."/>
            <person name="Yost W."/>
            <person name="Jha R.K."/>
            <person name="Patterson J."/>
            <person name="Monnat R.J. Jr."/>
            <person name="Barlow S.B."/>
            <person name="Starkenburg S.R."/>
            <person name="Cattolico R.A."/>
        </authorList>
    </citation>
    <scope>NUCLEOTIDE SEQUENCE</scope>
    <source>
        <strain evidence="4">CCMP291</strain>
    </source>
</reference>
<dbReference type="InterPro" id="IPR000595">
    <property type="entry name" value="cNMP-bd_dom"/>
</dbReference>
<dbReference type="EMBL" id="JWZX01000699">
    <property type="protein sequence ID" value="KOO35934.1"/>
    <property type="molecule type" value="Genomic_DNA"/>
</dbReference>
<dbReference type="InterPro" id="IPR014710">
    <property type="entry name" value="RmlC-like_jellyroll"/>
</dbReference>
<gene>
    <name evidence="3" type="ORF">Ctob_008416</name>
</gene>
<organism evidence="3 4">
    <name type="scientific">Chrysochromulina tobinii</name>
    <dbReference type="NCBI Taxonomy" id="1460289"/>
    <lineage>
        <taxon>Eukaryota</taxon>
        <taxon>Haptista</taxon>
        <taxon>Haptophyta</taxon>
        <taxon>Prymnesiophyceae</taxon>
        <taxon>Prymnesiales</taxon>
        <taxon>Chrysochromulinaceae</taxon>
        <taxon>Chrysochromulina</taxon>
    </lineage>
</organism>
<keyword evidence="4" id="KW-1185">Reference proteome</keyword>
<sequence length="760" mass="79457">MAQTSQAVVTAPALRVAGDSRGTASTLVGLTPEEELELAMLRSKYNTFDEPPPPGTKFPPAPPPAPPTAPMSRSDLAAPAMTKSLLPNMPKMFKSGASHAVSNGSYAAFDDSDAVSCHARKDLMDIEGGAHMHLLREWKQRELATAKEEAVKAKARYAYISSSANAGSAAEAAAKHEAAVAEQAVEVAAEAVANVMLSGLVPPDKYLMLPDMMGKQRALAATPTPSAPRKFGLRQQLMRATMDLGLTSDLSPSEVRSKASKLVGVCLTVHNTGDSFGEPTLDSSNRRAITAVCNTACTLLVCPRHVLAATAGAERLKLQLEWLRNVPALAMCSPPTLAQLLQAARRRTFAWSEPVVRAGDKGACLYLVMSGELSLSRATSRPPAPAPHTPAPPVLFSPVPQQIGIRPASPPPTTPAYFLAGAADPAKRAADAAGSPKPAAAGVGDSNTPREITLRTIGCGQMVPCIVAGAASLGGAVTLAEGVRFPYTARVASAHAELLLLDGRFLSLVLARQDNGRAIGELTALLQSDARRMEQLAQATEDRWLTELVTAKIIIAPAGAEALEPPAGRLLPDPEAALVVEVARMEAEALEQAHELQVEESRLHRAGLAGESDEALALAWDHVTVAEMARVLSGSWQPHKRPPLISTSIHAVEAPPVPHHRRQPHARMGAAPSHAVHDAIATARRVGAQADNGPLVLQTAEASSRALPTGDASSAGGVRPPRLAATMAPQPSLYGRPVQVDGPGIATALAGTGLRRAPLA</sequence>
<dbReference type="InterPro" id="IPR018488">
    <property type="entry name" value="cNMP-bd_CS"/>
</dbReference>
<accession>A0A0M0KAV3</accession>
<feature type="region of interest" description="Disordered" evidence="1">
    <location>
        <begin position="701"/>
        <end position="736"/>
    </location>
</feature>
<dbReference type="Gene3D" id="2.60.120.10">
    <property type="entry name" value="Jelly Rolls"/>
    <property type="match status" value="1"/>
</dbReference>
<dbReference type="PROSITE" id="PS00888">
    <property type="entry name" value="CNMP_BINDING_1"/>
    <property type="match status" value="1"/>
</dbReference>
<dbReference type="PANTHER" id="PTHR23011:SF28">
    <property type="entry name" value="CYCLIC NUCLEOTIDE-BINDING DOMAIN CONTAINING PROTEIN"/>
    <property type="match status" value="1"/>
</dbReference>
<evidence type="ECO:0000259" key="2">
    <source>
        <dbReference type="PROSITE" id="PS50042"/>
    </source>
</evidence>
<protein>
    <recommendedName>
        <fullName evidence="2">Cyclic nucleotide-binding domain-containing protein</fullName>
    </recommendedName>
</protein>
<evidence type="ECO:0000256" key="1">
    <source>
        <dbReference type="SAM" id="MobiDB-lite"/>
    </source>
</evidence>
<proteinExistence type="predicted"/>
<name>A0A0M0KAV3_9EUKA</name>
<dbReference type="CDD" id="cd00038">
    <property type="entry name" value="CAP_ED"/>
    <property type="match status" value="1"/>
</dbReference>
<dbReference type="PANTHER" id="PTHR23011">
    <property type="entry name" value="CYCLIC NUCLEOTIDE-BINDING DOMAIN CONTAINING PROTEIN"/>
    <property type="match status" value="1"/>
</dbReference>
<feature type="domain" description="Cyclic nucleotide-binding" evidence="2">
    <location>
        <begin position="328"/>
        <end position="377"/>
    </location>
</feature>
<feature type="compositionally biased region" description="Pro residues" evidence="1">
    <location>
        <begin position="50"/>
        <end position="69"/>
    </location>
</feature>
<dbReference type="AlphaFoldDB" id="A0A0M0KAV3"/>
<dbReference type="Proteomes" id="UP000037460">
    <property type="component" value="Unassembled WGS sequence"/>
</dbReference>